<evidence type="ECO:0000256" key="4">
    <source>
        <dbReference type="ARBA" id="ARBA00022729"/>
    </source>
</evidence>
<dbReference type="Pfam" id="PF07244">
    <property type="entry name" value="POTRA"/>
    <property type="match status" value="4"/>
</dbReference>
<dbReference type="InterPro" id="IPR039910">
    <property type="entry name" value="D15-like"/>
</dbReference>
<feature type="domain" description="POTRA" evidence="11">
    <location>
        <begin position="189"/>
        <end position="272"/>
    </location>
</feature>
<evidence type="ECO:0000256" key="7">
    <source>
        <dbReference type="ARBA" id="ARBA00023237"/>
    </source>
</evidence>
<proteinExistence type="predicted"/>
<dbReference type="Gene3D" id="3.10.20.310">
    <property type="entry name" value="membrane protein fhac"/>
    <property type="match status" value="5"/>
</dbReference>
<evidence type="ECO:0000256" key="3">
    <source>
        <dbReference type="ARBA" id="ARBA00022692"/>
    </source>
</evidence>
<feature type="domain" description="POTRA" evidence="11">
    <location>
        <begin position="361"/>
        <end position="432"/>
    </location>
</feature>
<keyword evidence="5" id="KW-0677">Repeat</keyword>
<dbReference type="PIRSF" id="PIRSF006076">
    <property type="entry name" value="OM_assembly_OMP85"/>
    <property type="match status" value="1"/>
</dbReference>
<dbReference type="GO" id="GO:0071709">
    <property type="term" value="P:membrane assembly"/>
    <property type="evidence" value="ECO:0007669"/>
    <property type="project" value="InterPro"/>
</dbReference>
<feature type="domain" description="Bacterial surface antigen (D15)" evidence="10">
    <location>
        <begin position="463"/>
        <end position="813"/>
    </location>
</feature>
<protein>
    <recommendedName>
        <fullName evidence="8">Outer membrane protein assembly factor BamA</fullName>
    </recommendedName>
</protein>
<dbReference type="InterPro" id="IPR023707">
    <property type="entry name" value="OM_assembly_BamA"/>
</dbReference>
<dbReference type="InterPro" id="IPR000184">
    <property type="entry name" value="Bac_surfAg_D15"/>
</dbReference>
<keyword evidence="3" id="KW-0812">Transmembrane</keyword>
<organism evidence="12 13">
    <name type="scientific">Candidatus Lambdaproteobacteria bacterium RIFOXYD2_FULL_56_26</name>
    <dbReference type="NCBI Taxonomy" id="1817773"/>
    <lineage>
        <taxon>Bacteria</taxon>
        <taxon>Pseudomonadati</taxon>
        <taxon>Pseudomonadota</taxon>
        <taxon>Candidatus Lambdaproteobacteria</taxon>
    </lineage>
</organism>
<accession>A0A1F6GQD7</accession>
<dbReference type="PANTHER" id="PTHR12815:SF47">
    <property type="entry name" value="TRANSLOCATION AND ASSEMBLY MODULE SUBUNIT TAMA"/>
    <property type="match status" value="1"/>
</dbReference>
<feature type="chain" id="PRO_5009524780" description="Outer membrane protein assembly factor BamA" evidence="9">
    <location>
        <begin position="21"/>
        <end position="815"/>
    </location>
</feature>
<evidence type="ECO:0000256" key="2">
    <source>
        <dbReference type="ARBA" id="ARBA00022452"/>
    </source>
</evidence>
<comment type="caution">
    <text evidence="12">The sequence shown here is derived from an EMBL/GenBank/DDBJ whole genome shotgun (WGS) entry which is preliminary data.</text>
</comment>
<evidence type="ECO:0000256" key="8">
    <source>
        <dbReference type="NCBIfam" id="TIGR03303"/>
    </source>
</evidence>
<evidence type="ECO:0000313" key="12">
    <source>
        <dbReference type="EMBL" id="OGH00238.1"/>
    </source>
</evidence>
<reference evidence="12 13" key="1">
    <citation type="journal article" date="2016" name="Nat. Commun.">
        <title>Thousands of microbial genomes shed light on interconnected biogeochemical processes in an aquifer system.</title>
        <authorList>
            <person name="Anantharaman K."/>
            <person name="Brown C.T."/>
            <person name="Hug L.A."/>
            <person name="Sharon I."/>
            <person name="Castelle C.J."/>
            <person name="Probst A.J."/>
            <person name="Thomas B.C."/>
            <person name="Singh A."/>
            <person name="Wilkins M.J."/>
            <person name="Karaoz U."/>
            <person name="Brodie E.L."/>
            <person name="Williams K.H."/>
            <person name="Hubbard S.S."/>
            <person name="Banfield J.F."/>
        </authorList>
    </citation>
    <scope>NUCLEOTIDE SEQUENCE [LARGE SCALE GENOMIC DNA]</scope>
</reference>
<dbReference type="NCBIfam" id="TIGR03303">
    <property type="entry name" value="OM_YaeT"/>
    <property type="match status" value="1"/>
</dbReference>
<dbReference type="Proteomes" id="UP000177583">
    <property type="component" value="Unassembled WGS sequence"/>
</dbReference>
<dbReference type="EMBL" id="MFNF01000048">
    <property type="protein sequence ID" value="OGH00238.1"/>
    <property type="molecule type" value="Genomic_DNA"/>
</dbReference>
<evidence type="ECO:0000259" key="11">
    <source>
        <dbReference type="Pfam" id="PF07244"/>
    </source>
</evidence>
<dbReference type="AlphaFoldDB" id="A0A1F6GQD7"/>
<keyword evidence="4 9" id="KW-0732">Signal</keyword>
<gene>
    <name evidence="12" type="ORF">A2557_05775</name>
</gene>
<keyword evidence="2" id="KW-1134">Transmembrane beta strand</keyword>
<evidence type="ECO:0000256" key="5">
    <source>
        <dbReference type="ARBA" id="ARBA00022737"/>
    </source>
</evidence>
<evidence type="ECO:0000313" key="13">
    <source>
        <dbReference type="Proteomes" id="UP000177583"/>
    </source>
</evidence>
<keyword evidence="6" id="KW-0472">Membrane</keyword>
<feature type="signal peptide" evidence="9">
    <location>
        <begin position="1"/>
        <end position="20"/>
    </location>
</feature>
<evidence type="ECO:0000256" key="1">
    <source>
        <dbReference type="ARBA" id="ARBA00004370"/>
    </source>
</evidence>
<evidence type="ECO:0000256" key="9">
    <source>
        <dbReference type="SAM" id="SignalP"/>
    </source>
</evidence>
<dbReference type="GO" id="GO:0009279">
    <property type="term" value="C:cell outer membrane"/>
    <property type="evidence" value="ECO:0007669"/>
    <property type="project" value="UniProtKB-UniRule"/>
</dbReference>
<evidence type="ECO:0000256" key="6">
    <source>
        <dbReference type="ARBA" id="ARBA00023136"/>
    </source>
</evidence>
<keyword evidence="7" id="KW-0998">Cell outer membrane</keyword>
<dbReference type="PANTHER" id="PTHR12815">
    <property type="entry name" value="SORTING AND ASSEMBLY MACHINERY SAMM50 PROTEIN FAMILY MEMBER"/>
    <property type="match status" value="1"/>
</dbReference>
<comment type="subcellular location">
    <subcellularLocation>
        <location evidence="1">Membrane</location>
    </subcellularLocation>
</comment>
<feature type="domain" description="POTRA" evidence="11">
    <location>
        <begin position="294"/>
        <end position="355"/>
    </location>
</feature>
<dbReference type="InterPro" id="IPR010827">
    <property type="entry name" value="BamA/TamA_POTRA"/>
</dbReference>
<sequence length="815" mass="93598">MLRLLLFLLCLAFVSNPLLAQLAPESKLGRVVEIRMDGVELIEKGILFNTLSSSVESDLSPTQVARDIKELYKLGYFEDIQALTELAGPGEVVLVFRFKEKPQIEELKIEGMSVLDKKSTDEKLKVHRNNMVNLTRIQADLDTLKEEYRKKGYLRTQFRYRIDKLDDRRVNLTYLVDESPKVYLTQFHIFGTKFFYPLDVERLLQSAEVDCFAWITDSGVFQEQKINQDLALITQEYMKNGFIKVHIEKPRVVMTQKRDLAVIDVYLTITEGDQYFTGALDIRSEDGNPLLFEKQEKIDELLLKTGAVYNPFKMNQDRFQLNDIYMEQGYAFAGINPDPTIHDDTKIVDVTYKIVRREKAYIGRVEIEGNYETQDRVVRRELEVHDNELFNGVKLRESQENITKLGFFKPGYGVELEQNPGRNQAEVDYLVKLDEAQTGSFNASLSYSGYSGLILSLGITKRNLLGTGKSLSLTAERRQRGESLFTLTMTNPYFFDTEVTNSFSLFTNFYPDTQYDTRSSGFYVGLSYPVWKNWDASTRYSFKNEKYSNISAVGQTYLNYNTAQTYRSLRVGATYSTVNNPSFPSNGMETSLFTERFGGVLGGTTEYLSNDFQSRYFKSLNEDETVVVMAQYRQSILLKTNPNSEIPFNQRYYIGGITTMRGHDFGGIEGPAGYTELPAGFSIAKKYPYQGDYSTCDSACQALPATIPEERTYYNTHQRGTLEKILNLEMLFPLTREGRNIRGLVFFDAGNVWSEDRMYEIVGVKRDPWYFRKSIGTGIRMITPMGVFRFEYGTKLDKKPLESPSRFDFNISGLF</sequence>
<dbReference type="Pfam" id="PF01103">
    <property type="entry name" value="Omp85"/>
    <property type="match status" value="1"/>
</dbReference>
<name>A0A1F6GQD7_9PROT</name>
<evidence type="ECO:0000259" key="10">
    <source>
        <dbReference type="Pfam" id="PF01103"/>
    </source>
</evidence>
<dbReference type="Gene3D" id="2.40.160.50">
    <property type="entry name" value="membrane protein fhac: a member of the omp85/tpsb transporter family"/>
    <property type="match status" value="1"/>
</dbReference>
<feature type="domain" description="POTRA" evidence="11">
    <location>
        <begin position="103"/>
        <end position="178"/>
    </location>
</feature>